<evidence type="ECO:0000256" key="2">
    <source>
        <dbReference type="ARBA" id="ARBA00022692"/>
    </source>
</evidence>
<dbReference type="OMA" id="NQMKNPQ"/>
<protein>
    <recommendedName>
        <fullName evidence="6">Amino acid transporter transmembrane domain-containing protein</fullName>
    </recommendedName>
</protein>
<proteinExistence type="predicted"/>
<evidence type="ECO:0000256" key="1">
    <source>
        <dbReference type="ARBA" id="ARBA00004141"/>
    </source>
</evidence>
<keyword evidence="2 5" id="KW-0812">Transmembrane</keyword>
<feature type="transmembrane region" description="Helical" evidence="5">
    <location>
        <begin position="258"/>
        <end position="277"/>
    </location>
</feature>
<feature type="transmembrane region" description="Helical" evidence="5">
    <location>
        <begin position="234"/>
        <end position="251"/>
    </location>
</feature>
<feature type="transmembrane region" description="Helical" evidence="5">
    <location>
        <begin position="442"/>
        <end position="463"/>
    </location>
</feature>
<feature type="transmembrane region" description="Helical" evidence="5">
    <location>
        <begin position="297"/>
        <end position="315"/>
    </location>
</feature>
<evidence type="ECO:0000313" key="7">
    <source>
        <dbReference type="EMBL" id="CAE8597197.1"/>
    </source>
</evidence>
<keyword evidence="8" id="KW-1185">Reference proteome</keyword>
<dbReference type="Pfam" id="PF01490">
    <property type="entry name" value="Aa_trans"/>
    <property type="match status" value="1"/>
</dbReference>
<feature type="domain" description="Amino acid transporter transmembrane" evidence="6">
    <location>
        <begin position="118"/>
        <end position="495"/>
    </location>
</feature>
<evidence type="ECO:0000259" key="6">
    <source>
        <dbReference type="Pfam" id="PF01490"/>
    </source>
</evidence>
<dbReference type="GO" id="GO:0016020">
    <property type="term" value="C:membrane"/>
    <property type="evidence" value="ECO:0007669"/>
    <property type="project" value="UniProtKB-SubCell"/>
</dbReference>
<evidence type="ECO:0000313" key="8">
    <source>
        <dbReference type="Proteomes" id="UP000654075"/>
    </source>
</evidence>
<accession>A0A813EF76</accession>
<dbReference type="PANTHER" id="PTHR22950">
    <property type="entry name" value="AMINO ACID TRANSPORTER"/>
    <property type="match status" value="1"/>
</dbReference>
<gene>
    <name evidence="7" type="ORF">PGLA1383_LOCUS15647</name>
</gene>
<feature type="transmembrane region" description="Helical" evidence="5">
    <location>
        <begin position="196"/>
        <end position="214"/>
    </location>
</feature>
<dbReference type="GO" id="GO:0015179">
    <property type="term" value="F:L-amino acid transmembrane transporter activity"/>
    <property type="evidence" value="ECO:0007669"/>
    <property type="project" value="TreeGrafter"/>
</dbReference>
<evidence type="ECO:0000256" key="4">
    <source>
        <dbReference type="ARBA" id="ARBA00023136"/>
    </source>
</evidence>
<dbReference type="InterPro" id="IPR013057">
    <property type="entry name" value="AA_transpt_TM"/>
</dbReference>
<reference evidence="7" key="1">
    <citation type="submission" date="2021-02" db="EMBL/GenBank/DDBJ databases">
        <authorList>
            <person name="Dougan E. K."/>
            <person name="Rhodes N."/>
            <person name="Thang M."/>
            <person name="Chan C."/>
        </authorList>
    </citation>
    <scope>NUCLEOTIDE SEQUENCE</scope>
</reference>
<comment type="subcellular location">
    <subcellularLocation>
        <location evidence="1">Membrane</location>
        <topology evidence="1">Multi-pass membrane protein</topology>
    </subcellularLocation>
</comment>
<dbReference type="Proteomes" id="UP000654075">
    <property type="component" value="Unassembled WGS sequence"/>
</dbReference>
<feature type="transmembrane region" description="Helical" evidence="5">
    <location>
        <begin position="149"/>
        <end position="175"/>
    </location>
</feature>
<feature type="transmembrane region" description="Helical" evidence="5">
    <location>
        <begin position="327"/>
        <end position="351"/>
    </location>
</feature>
<feature type="transmembrane region" description="Helical" evidence="5">
    <location>
        <begin position="371"/>
        <end position="392"/>
    </location>
</feature>
<name>A0A813EF76_POLGL</name>
<dbReference type="AlphaFoldDB" id="A0A813EF76"/>
<feature type="transmembrane region" description="Helical" evidence="5">
    <location>
        <begin position="475"/>
        <end position="496"/>
    </location>
</feature>
<dbReference type="EMBL" id="CAJNNV010009289">
    <property type="protein sequence ID" value="CAE8597197.1"/>
    <property type="molecule type" value="Genomic_DNA"/>
</dbReference>
<feature type="transmembrane region" description="Helical" evidence="5">
    <location>
        <begin position="417"/>
        <end position="436"/>
    </location>
</feature>
<sequence length="497" mass="53823">MEDTAWGSTHEAAVDLHKALLAEKGQGQPAFSRSMSEQIPVNVMDEVRHLKTPGGFRRNFLHTQASLEGVPMEARPKAWRTSLMTSVKPLIRIGYFDAVLGIRLDEDGEELPALAGESGMVQTILALAKSFVGSGITFLPGAFSKGGYLFSPLVLVIIALANASCIWLLIGCSAATGLTGFGEIAEKAAGKWAKQAVHVSLVISQFGTNVAYMIFISQMAEALGILTMMGREQLFMLIVAVLVPLCFLRSIHRMEFAILGADVLIIFGLAVVLWYAATDLAATGPSPSLSAYRPDTCGLFIGTAIFTFEGIPFVLPIRQSMKEPEKFWSIFSKTFACIVLLFVLFGLGAYVDYGTSVRTVVLLNMPAGDPISTSVQAAYMLALTLGSPLVFLPAGRITELWIFGVVKEKGSKRWQKNSLRTVEVCFLGVVALYGGAFFEKFLAFQGALCCAPIAFVYPAWFHLQLCAKSWGEKAIDFFFILLGLAAMVFVLSQAIAS</sequence>
<comment type="caution">
    <text evidence="7">The sequence shown here is derived from an EMBL/GenBank/DDBJ whole genome shotgun (WGS) entry which is preliminary data.</text>
</comment>
<evidence type="ECO:0000256" key="3">
    <source>
        <dbReference type="ARBA" id="ARBA00022989"/>
    </source>
</evidence>
<keyword evidence="3 5" id="KW-1133">Transmembrane helix</keyword>
<dbReference type="PANTHER" id="PTHR22950:SF666">
    <property type="entry name" value="VACUOLAR AMINO ACID TRANSPORTER 4"/>
    <property type="match status" value="1"/>
</dbReference>
<evidence type="ECO:0000256" key="5">
    <source>
        <dbReference type="SAM" id="Phobius"/>
    </source>
</evidence>
<dbReference type="OrthoDB" id="1684102at2759"/>
<organism evidence="7 8">
    <name type="scientific">Polarella glacialis</name>
    <name type="common">Dinoflagellate</name>
    <dbReference type="NCBI Taxonomy" id="89957"/>
    <lineage>
        <taxon>Eukaryota</taxon>
        <taxon>Sar</taxon>
        <taxon>Alveolata</taxon>
        <taxon>Dinophyceae</taxon>
        <taxon>Suessiales</taxon>
        <taxon>Suessiaceae</taxon>
        <taxon>Polarella</taxon>
    </lineage>
</organism>
<keyword evidence="4 5" id="KW-0472">Membrane</keyword>